<evidence type="ECO:0000313" key="3">
    <source>
        <dbReference type="Proteomes" id="UP001221898"/>
    </source>
</evidence>
<feature type="region of interest" description="Disordered" evidence="1">
    <location>
        <begin position="1"/>
        <end position="20"/>
    </location>
</feature>
<reference evidence="2" key="1">
    <citation type="journal article" date="2023" name="Science">
        <title>Genome structures resolve the early diversification of teleost fishes.</title>
        <authorList>
            <person name="Parey E."/>
            <person name="Louis A."/>
            <person name="Montfort J."/>
            <person name="Bouchez O."/>
            <person name="Roques C."/>
            <person name="Iampietro C."/>
            <person name="Lluch J."/>
            <person name="Castinel A."/>
            <person name="Donnadieu C."/>
            <person name="Desvignes T."/>
            <person name="Floi Bucao C."/>
            <person name="Jouanno E."/>
            <person name="Wen M."/>
            <person name="Mejri S."/>
            <person name="Dirks R."/>
            <person name="Jansen H."/>
            <person name="Henkel C."/>
            <person name="Chen W.J."/>
            <person name="Zahm M."/>
            <person name="Cabau C."/>
            <person name="Klopp C."/>
            <person name="Thompson A.W."/>
            <person name="Robinson-Rechavi M."/>
            <person name="Braasch I."/>
            <person name="Lecointre G."/>
            <person name="Bobe J."/>
            <person name="Postlethwait J.H."/>
            <person name="Berthelot C."/>
            <person name="Roest Crollius H."/>
            <person name="Guiguen Y."/>
        </authorList>
    </citation>
    <scope>NUCLEOTIDE SEQUENCE</scope>
    <source>
        <strain evidence="2">NC1722</strain>
    </source>
</reference>
<comment type="caution">
    <text evidence="2">The sequence shown here is derived from an EMBL/GenBank/DDBJ whole genome shotgun (WGS) entry which is preliminary data.</text>
</comment>
<sequence>MVPSTGRTPTTQDLQDVELQQKGERLEAKVLELAQKWRSEGHCGEPGSPLINTIDEMAWDTEGLPWPGLTVPFDPTEEMAWDTEGQVWTMAHPPVDIVADEALSPGKAYRSDTQMVSKDWPGIAKEGVQSSVDRPLGFWVQLWLGSGSGRREVPKRKPQRRDR</sequence>
<dbReference type="AlphaFoldDB" id="A0AAD7SW56"/>
<accession>A0AAD7SW56</accession>
<evidence type="ECO:0000256" key="1">
    <source>
        <dbReference type="SAM" id="MobiDB-lite"/>
    </source>
</evidence>
<evidence type="ECO:0000313" key="2">
    <source>
        <dbReference type="EMBL" id="KAJ8409924.1"/>
    </source>
</evidence>
<organism evidence="2 3">
    <name type="scientific">Aldrovandia affinis</name>
    <dbReference type="NCBI Taxonomy" id="143900"/>
    <lineage>
        <taxon>Eukaryota</taxon>
        <taxon>Metazoa</taxon>
        <taxon>Chordata</taxon>
        <taxon>Craniata</taxon>
        <taxon>Vertebrata</taxon>
        <taxon>Euteleostomi</taxon>
        <taxon>Actinopterygii</taxon>
        <taxon>Neopterygii</taxon>
        <taxon>Teleostei</taxon>
        <taxon>Notacanthiformes</taxon>
        <taxon>Halosauridae</taxon>
        <taxon>Aldrovandia</taxon>
    </lineage>
</organism>
<dbReference type="EMBL" id="JAINUG010000028">
    <property type="protein sequence ID" value="KAJ8409924.1"/>
    <property type="molecule type" value="Genomic_DNA"/>
</dbReference>
<protein>
    <submittedName>
        <fullName evidence="2">Uncharacterized protein</fullName>
    </submittedName>
</protein>
<name>A0AAD7SW56_9TELE</name>
<keyword evidence="3" id="KW-1185">Reference proteome</keyword>
<feature type="compositionally biased region" description="Polar residues" evidence="1">
    <location>
        <begin position="1"/>
        <end position="14"/>
    </location>
</feature>
<proteinExistence type="predicted"/>
<gene>
    <name evidence="2" type="ORF">AAFF_G00209650</name>
</gene>
<dbReference type="Proteomes" id="UP001221898">
    <property type="component" value="Unassembled WGS sequence"/>
</dbReference>